<feature type="compositionally biased region" description="Basic and acidic residues" evidence="1">
    <location>
        <begin position="178"/>
        <end position="190"/>
    </location>
</feature>
<dbReference type="PANTHER" id="PTHR39611:SF1">
    <property type="entry name" value="HYDROXYPROLINE-RICH GLYCOPROTEIN DZ-HRGP"/>
    <property type="match status" value="1"/>
</dbReference>
<name>A0A9P4J3A6_9PEZI</name>
<feature type="region of interest" description="Disordered" evidence="1">
    <location>
        <begin position="395"/>
        <end position="642"/>
    </location>
</feature>
<dbReference type="InterPro" id="IPR055936">
    <property type="entry name" value="DUF7514"/>
</dbReference>
<proteinExistence type="predicted"/>
<dbReference type="Pfam" id="PF24355">
    <property type="entry name" value="DUF7514"/>
    <property type="match status" value="1"/>
</dbReference>
<dbReference type="OrthoDB" id="5413703at2759"/>
<feature type="compositionally biased region" description="Low complexity" evidence="1">
    <location>
        <begin position="132"/>
        <end position="147"/>
    </location>
</feature>
<feature type="domain" description="DUF7514" evidence="2">
    <location>
        <begin position="227"/>
        <end position="388"/>
    </location>
</feature>
<feature type="compositionally biased region" description="Basic and acidic residues" evidence="1">
    <location>
        <begin position="565"/>
        <end position="588"/>
    </location>
</feature>
<feature type="compositionally biased region" description="Polar residues" evidence="1">
    <location>
        <begin position="102"/>
        <end position="122"/>
    </location>
</feature>
<evidence type="ECO:0000313" key="3">
    <source>
        <dbReference type="EMBL" id="KAF2154336.1"/>
    </source>
</evidence>
<evidence type="ECO:0000256" key="1">
    <source>
        <dbReference type="SAM" id="MobiDB-lite"/>
    </source>
</evidence>
<reference evidence="3" key="1">
    <citation type="journal article" date="2020" name="Stud. Mycol.">
        <title>101 Dothideomycetes genomes: a test case for predicting lifestyles and emergence of pathogens.</title>
        <authorList>
            <person name="Haridas S."/>
            <person name="Albert R."/>
            <person name="Binder M."/>
            <person name="Bloem J."/>
            <person name="Labutti K."/>
            <person name="Salamov A."/>
            <person name="Andreopoulos B."/>
            <person name="Baker S."/>
            <person name="Barry K."/>
            <person name="Bills G."/>
            <person name="Bluhm B."/>
            <person name="Cannon C."/>
            <person name="Castanera R."/>
            <person name="Culley D."/>
            <person name="Daum C."/>
            <person name="Ezra D."/>
            <person name="Gonzalez J."/>
            <person name="Henrissat B."/>
            <person name="Kuo A."/>
            <person name="Liang C."/>
            <person name="Lipzen A."/>
            <person name="Lutzoni F."/>
            <person name="Magnuson J."/>
            <person name="Mondo S."/>
            <person name="Nolan M."/>
            <person name="Ohm R."/>
            <person name="Pangilinan J."/>
            <person name="Park H.-J."/>
            <person name="Ramirez L."/>
            <person name="Alfaro M."/>
            <person name="Sun H."/>
            <person name="Tritt A."/>
            <person name="Yoshinaga Y."/>
            <person name="Zwiers L.-H."/>
            <person name="Turgeon B."/>
            <person name="Goodwin S."/>
            <person name="Spatafora J."/>
            <person name="Crous P."/>
            <person name="Grigoriev I."/>
        </authorList>
    </citation>
    <scope>NUCLEOTIDE SEQUENCE</scope>
    <source>
        <strain evidence="3">CBS 260.36</strain>
    </source>
</reference>
<evidence type="ECO:0000313" key="4">
    <source>
        <dbReference type="Proteomes" id="UP000799439"/>
    </source>
</evidence>
<feature type="region of interest" description="Disordered" evidence="1">
    <location>
        <begin position="1"/>
        <end position="48"/>
    </location>
</feature>
<feature type="compositionally biased region" description="Polar residues" evidence="1">
    <location>
        <begin position="156"/>
        <end position="166"/>
    </location>
</feature>
<feature type="compositionally biased region" description="Polar residues" evidence="1">
    <location>
        <begin position="535"/>
        <end position="554"/>
    </location>
</feature>
<feature type="compositionally biased region" description="Polar residues" evidence="1">
    <location>
        <begin position="191"/>
        <end position="203"/>
    </location>
</feature>
<dbReference type="AlphaFoldDB" id="A0A9P4J3A6"/>
<feature type="compositionally biased region" description="Basic and acidic residues" evidence="1">
    <location>
        <begin position="452"/>
        <end position="473"/>
    </location>
</feature>
<accession>A0A9P4J3A6</accession>
<evidence type="ECO:0000259" key="2">
    <source>
        <dbReference type="Pfam" id="PF24355"/>
    </source>
</evidence>
<gene>
    <name evidence="3" type="ORF">K461DRAFT_292993</name>
</gene>
<dbReference type="EMBL" id="ML996084">
    <property type="protein sequence ID" value="KAF2154336.1"/>
    <property type="molecule type" value="Genomic_DNA"/>
</dbReference>
<sequence>MQADEFEGASAGRPHSTVPPVMNGTLRPGIQEAVGSAIDESNSEFDPNLVSKITEQVLNLLKKEKESQQAPATVPDPAATPRQASQTTSRLTRTGSTSSATPVQRPQNGAQQTYNEPPTTLHQPVPMGARQPAPASPTSPASSQMPSRYTPPSPNRYATSSRGSSSPEPPYSDTASHTSKDARNSRRDSKSSMSGQEDMSASRQRMRPVRIPSSVEETSLEKAWKPLFDNGKPTARLGQFLRGLAKHIIEDCKPQNSIVLTPGKLADFFKVTEVSAEMYPWTTIFGGKLTNLAISRLFLHLRCQHHLVQFGDQDTPTIPGLTPAGFEHFMTMLIQAYPDQEFQRLSKAVKNMPISNADSPSERFPKELTRRLFPATGDTTQGQRLTAAVSLDPSIHLNHTNPLPPPPTSQPTNSNAAPASVFTERERNPYSNSFSSAIDDEDLRSGPIPMPIERERKPYVAREGGGKVYEDGRGVSNAPRSESGTRSMRSNTTTSGASAPFPQHQATRPIDMTNSAPRSHRMSVNGPPTGRYMNSPGQSFQNTYTRSEGNNVSDIPSAYYASNMGDHDDPPRESRRSFRRQNTEDEMARGFSAPQRGGPGPGPPGPGYDYPNGNGYGPRGYPGADLYGSFPGQGPPPHAPRY</sequence>
<dbReference type="Proteomes" id="UP000799439">
    <property type="component" value="Unassembled WGS sequence"/>
</dbReference>
<dbReference type="PANTHER" id="PTHR39611">
    <property type="entry name" value="HYDROXYPROLINE-RICH GLYCOPROTEIN DZ-HRGP-RELATED"/>
    <property type="match status" value="1"/>
</dbReference>
<feature type="compositionally biased region" description="Pro residues" evidence="1">
    <location>
        <begin position="633"/>
        <end position="642"/>
    </location>
</feature>
<feature type="region of interest" description="Disordered" evidence="1">
    <location>
        <begin position="62"/>
        <end position="214"/>
    </location>
</feature>
<feature type="compositionally biased region" description="Low complexity" evidence="1">
    <location>
        <begin position="70"/>
        <end position="101"/>
    </location>
</feature>
<comment type="caution">
    <text evidence="3">The sequence shown here is derived from an EMBL/GenBank/DDBJ whole genome shotgun (WGS) entry which is preliminary data.</text>
</comment>
<feature type="compositionally biased region" description="Polar residues" evidence="1">
    <location>
        <begin position="478"/>
        <end position="497"/>
    </location>
</feature>
<keyword evidence="4" id="KW-1185">Reference proteome</keyword>
<organism evidence="3 4">
    <name type="scientific">Myriangium duriaei CBS 260.36</name>
    <dbReference type="NCBI Taxonomy" id="1168546"/>
    <lineage>
        <taxon>Eukaryota</taxon>
        <taxon>Fungi</taxon>
        <taxon>Dikarya</taxon>
        <taxon>Ascomycota</taxon>
        <taxon>Pezizomycotina</taxon>
        <taxon>Dothideomycetes</taxon>
        <taxon>Dothideomycetidae</taxon>
        <taxon>Myriangiales</taxon>
        <taxon>Myriangiaceae</taxon>
        <taxon>Myriangium</taxon>
    </lineage>
</organism>
<protein>
    <recommendedName>
        <fullName evidence="2">DUF7514 domain-containing protein</fullName>
    </recommendedName>
</protein>